<evidence type="ECO:0000313" key="2">
    <source>
        <dbReference type="EMBL" id="KAF6338061.1"/>
    </source>
</evidence>
<dbReference type="AlphaFoldDB" id="A0A7J7WL38"/>
<gene>
    <name evidence="2" type="ORF">mPipKuh1_005549</name>
</gene>
<accession>A0A7J7WL38</accession>
<organism evidence="2 3">
    <name type="scientific">Pipistrellus kuhlii</name>
    <name type="common">Kuhl's pipistrelle</name>
    <dbReference type="NCBI Taxonomy" id="59472"/>
    <lineage>
        <taxon>Eukaryota</taxon>
        <taxon>Metazoa</taxon>
        <taxon>Chordata</taxon>
        <taxon>Craniata</taxon>
        <taxon>Vertebrata</taxon>
        <taxon>Euteleostomi</taxon>
        <taxon>Mammalia</taxon>
        <taxon>Eutheria</taxon>
        <taxon>Laurasiatheria</taxon>
        <taxon>Chiroptera</taxon>
        <taxon>Yangochiroptera</taxon>
        <taxon>Vespertilionidae</taxon>
        <taxon>Pipistrellus</taxon>
    </lineage>
</organism>
<comment type="caution">
    <text evidence="2">The sequence shown here is derived from an EMBL/GenBank/DDBJ whole genome shotgun (WGS) entry which is preliminary data.</text>
</comment>
<name>A0A7J7WL38_PIPKU</name>
<keyword evidence="3" id="KW-1185">Reference proteome</keyword>
<evidence type="ECO:0000313" key="3">
    <source>
        <dbReference type="Proteomes" id="UP000558488"/>
    </source>
</evidence>
<dbReference type="Proteomes" id="UP000558488">
    <property type="component" value="Unassembled WGS sequence"/>
</dbReference>
<keyword evidence="1" id="KW-0175">Coiled coil</keyword>
<sequence length="67" mass="8098">MEIGGKLQPQEEALKKFYADQLQKENKQIEEQCAKGKISAEEMERRKKYSDWRTIMKKLKILRRKLK</sequence>
<proteinExistence type="predicted"/>
<feature type="coiled-coil region" evidence="1">
    <location>
        <begin position="19"/>
        <end position="46"/>
    </location>
</feature>
<reference evidence="2 3" key="1">
    <citation type="journal article" date="2020" name="Nature">
        <title>Six reference-quality genomes reveal evolution of bat adaptations.</title>
        <authorList>
            <person name="Jebb D."/>
            <person name="Huang Z."/>
            <person name="Pippel M."/>
            <person name="Hughes G.M."/>
            <person name="Lavrichenko K."/>
            <person name="Devanna P."/>
            <person name="Winkler S."/>
            <person name="Jermiin L.S."/>
            <person name="Skirmuntt E.C."/>
            <person name="Katzourakis A."/>
            <person name="Burkitt-Gray L."/>
            <person name="Ray D.A."/>
            <person name="Sullivan K.A.M."/>
            <person name="Roscito J.G."/>
            <person name="Kirilenko B.M."/>
            <person name="Davalos L.M."/>
            <person name="Corthals A.P."/>
            <person name="Power M.L."/>
            <person name="Jones G."/>
            <person name="Ransome R.D."/>
            <person name="Dechmann D.K.N."/>
            <person name="Locatelli A.G."/>
            <person name="Puechmaille S.J."/>
            <person name="Fedrigo O."/>
            <person name="Jarvis E.D."/>
            <person name="Hiller M."/>
            <person name="Vernes S.C."/>
            <person name="Myers E.W."/>
            <person name="Teeling E.C."/>
        </authorList>
    </citation>
    <scope>NUCLEOTIDE SEQUENCE [LARGE SCALE GENOMIC DNA]</scope>
    <source>
        <strain evidence="2">MPipKuh1</strain>
        <tissue evidence="2">Flight muscle</tissue>
    </source>
</reference>
<dbReference type="EMBL" id="JACAGB010000010">
    <property type="protein sequence ID" value="KAF6338061.1"/>
    <property type="molecule type" value="Genomic_DNA"/>
</dbReference>
<protein>
    <submittedName>
        <fullName evidence="2">GTPase, IMAP family member 7</fullName>
    </submittedName>
</protein>
<evidence type="ECO:0000256" key="1">
    <source>
        <dbReference type="SAM" id="Coils"/>
    </source>
</evidence>